<dbReference type="Gene3D" id="2.60.120.10">
    <property type="entry name" value="Jelly Rolls"/>
    <property type="match status" value="1"/>
</dbReference>
<dbReference type="CDD" id="cd05401">
    <property type="entry name" value="NT_GlnE_GlnD_like"/>
    <property type="match status" value="1"/>
</dbReference>
<proteinExistence type="predicted"/>
<dbReference type="PROSITE" id="PS51371">
    <property type="entry name" value="CBS"/>
    <property type="match status" value="2"/>
</dbReference>
<dbReference type="InterPro" id="IPR005105">
    <property type="entry name" value="GlnD_Uridyltrans_N"/>
</dbReference>
<dbReference type="InterPro" id="IPR051257">
    <property type="entry name" value="Diverse_CBS-Domain"/>
</dbReference>
<protein>
    <submittedName>
        <fullName evidence="5">CBS domain-containing protein</fullName>
    </submittedName>
</protein>
<dbReference type="EMBL" id="QPJS01000001">
    <property type="protein sequence ID" value="RCX05029.1"/>
    <property type="molecule type" value="Genomic_DNA"/>
</dbReference>
<organism evidence="5 6">
    <name type="scientific">Schleiferia thermophila</name>
    <dbReference type="NCBI Taxonomy" id="884107"/>
    <lineage>
        <taxon>Bacteria</taxon>
        <taxon>Pseudomonadati</taxon>
        <taxon>Bacteroidota</taxon>
        <taxon>Flavobacteriia</taxon>
        <taxon>Flavobacteriales</taxon>
        <taxon>Schleiferiaceae</taxon>
        <taxon>Schleiferia</taxon>
    </lineage>
</organism>
<dbReference type="InterPro" id="IPR000595">
    <property type="entry name" value="cNMP-bd_dom"/>
</dbReference>
<reference evidence="5 6" key="1">
    <citation type="submission" date="2018-07" db="EMBL/GenBank/DDBJ databases">
        <title>Genomic Encyclopedia of Type Strains, Phase IV (KMG-IV): sequencing the most valuable type-strain genomes for metagenomic binning, comparative biology and taxonomic classification.</title>
        <authorList>
            <person name="Goeker M."/>
        </authorList>
    </citation>
    <scope>NUCLEOTIDE SEQUENCE [LARGE SCALE GENOMIC DNA]</scope>
    <source>
        <strain evidence="5 6">DSM 21410</strain>
    </source>
</reference>
<dbReference type="InterPro" id="IPR014710">
    <property type="entry name" value="RmlC-like_jellyroll"/>
</dbReference>
<dbReference type="InterPro" id="IPR000644">
    <property type="entry name" value="CBS_dom"/>
</dbReference>
<dbReference type="Pfam" id="PF10335">
    <property type="entry name" value="DUF294_C"/>
    <property type="match status" value="1"/>
</dbReference>
<comment type="caution">
    <text evidence="5">The sequence shown here is derived from an EMBL/GenBank/DDBJ whole genome shotgun (WGS) entry which is preliminary data.</text>
</comment>
<dbReference type="Gene3D" id="3.10.580.10">
    <property type="entry name" value="CBS-domain"/>
    <property type="match status" value="1"/>
</dbReference>
<dbReference type="PANTHER" id="PTHR43080">
    <property type="entry name" value="CBS DOMAIN-CONTAINING PROTEIN CBSX3, MITOCHONDRIAL"/>
    <property type="match status" value="1"/>
</dbReference>
<dbReference type="SMART" id="SM00100">
    <property type="entry name" value="cNMP"/>
    <property type="match status" value="1"/>
</dbReference>
<dbReference type="AlphaFoldDB" id="A0A369A6W9"/>
<evidence type="ECO:0000259" key="3">
    <source>
        <dbReference type="PROSITE" id="PS50042"/>
    </source>
</evidence>
<name>A0A369A6W9_9FLAO</name>
<evidence type="ECO:0000313" key="6">
    <source>
        <dbReference type="Proteomes" id="UP000253517"/>
    </source>
</evidence>
<dbReference type="CDD" id="cd00038">
    <property type="entry name" value="CAP_ED"/>
    <property type="match status" value="1"/>
</dbReference>
<evidence type="ECO:0000259" key="4">
    <source>
        <dbReference type="PROSITE" id="PS51371"/>
    </source>
</evidence>
<feature type="domain" description="CBS" evidence="4">
    <location>
        <begin position="168"/>
        <end position="224"/>
    </location>
</feature>
<dbReference type="PANTHER" id="PTHR43080:SF2">
    <property type="entry name" value="CBS DOMAIN-CONTAINING PROTEIN"/>
    <property type="match status" value="1"/>
</dbReference>
<evidence type="ECO:0000256" key="2">
    <source>
        <dbReference type="PROSITE-ProRule" id="PRU00703"/>
    </source>
</evidence>
<dbReference type="Proteomes" id="UP000253517">
    <property type="component" value="Unassembled WGS sequence"/>
</dbReference>
<dbReference type="InterPro" id="IPR018821">
    <property type="entry name" value="DUF294_put_nucleoTrafse_sb-bd"/>
</dbReference>
<sequence>MQENPIASRIFEFLRKYPPYHQVKTTQLLEICRSSELTYYHPGDVVFKAGESISNKVFVVYKGMIHLKWPDSQEVFESAEPGDTFGIRAAFSGNPYVLTAEAAEESLILSLNLELFRQLMKSDAKFSSYFASGLASGTMLRHHQWEQLSKAGNNLIDDALKLENFFDHERKPITSSQAVSIPELAKLMIQHQVGSVVITNDGGRPIGIVTDKDLRKLIAAGQDPCQLKSADIMSGPVITIDKRSSWSDAYLTMAEHSIRHLVITDDGTPHTVVKGVISEHDLLRNTSMQMLSTLKKIKSAPNVETLAEWRSDAELKLRKFLDQEINMDNILPLANKVNDLTTCRAIELALSQLGEETASLTPENWCWMALGSLGRREQVLRTDQDNALLYLGSEHFRELLIKFATIVNDILETCGYEKCPALVMASNPQWCLTLDEWKRTFEKWIRQPEPKAVMYTTIFFDFRPVYGNYPIAIELKNYILELIEKNQKFLSYLAANALSAPPAFTLFKSLATEDSGEHKGMFDLKGRALAPYADIARILAYQHKIAAINDTAGRFETIAKLEPHYAELLQDAAKAFKWLLKIRWKNANGNHTGRYLSKSFLSPLDRQILKKALMPLQELQSIIETRFQTQLLR</sequence>
<feature type="domain" description="Cyclic nucleotide-binding" evidence="3">
    <location>
        <begin position="19"/>
        <end position="120"/>
    </location>
</feature>
<dbReference type="SMART" id="SM00116">
    <property type="entry name" value="CBS"/>
    <property type="match status" value="2"/>
</dbReference>
<dbReference type="SUPFAM" id="SSF54631">
    <property type="entry name" value="CBS-domain pair"/>
    <property type="match status" value="1"/>
</dbReference>
<dbReference type="Pfam" id="PF00027">
    <property type="entry name" value="cNMP_binding"/>
    <property type="match status" value="1"/>
</dbReference>
<dbReference type="Pfam" id="PF00571">
    <property type="entry name" value="CBS"/>
    <property type="match status" value="2"/>
</dbReference>
<keyword evidence="6" id="KW-1185">Reference proteome</keyword>
<dbReference type="InterPro" id="IPR018490">
    <property type="entry name" value="cNMP-bd_dom_sf"/>
</dbReference>
<dbReference type="Pfam" id="PF03445">
    <property type="entry name" value="DUF294"/>
    <property type="match status" value="1"/>
</dbReference>
<dbReference type="SUPFAM" id="SSF51206">
    <property type="entry name" value="cAMP-binding domain-like"/>
    <property type="match status" value="1"/>
</dbReference>
<feature type="domain" description="CBS" evidence="4">
    <location>
        <begin position="233"/>
        <end position="293"/>
    </location>
</feature>
<evidence type="ECO:0000256" key="1">
    <source>
        <dbReference type="ARBA" id="ARBA00023122"/>
    </source>
</evidence>
<keyword evidence="1 2" id="KW-0129">CBS domain</keyword>
<gene>
    <name evidence="5" type="ORF">DES35_101308</name>
</gene>
<dbReference type="RefSeq" id="WP_037357946.1">
    <property type="nucleotide sequence ID" value="NZ_BHZF01000001.1"/>
</dbReference>
<dbReference type="InterPro" id="IPR046342">
    <property type="entry name" value="CBS_dom_sf"/>
</dbReference>
<accession>A0A369A6W9</accession>
<dbReference type="PROSITE" id="PS50042">
    <property type="entry name" value="CNMP_BINDING_3"/>
    <property type="match status" value="1"/>
</dbReference>
<evidence type="ECO:0000313" key="5">
    <source>
        <dbReference type="EMBL" id="RCX05029.1"/>
    </source>
</evidence>
<dbReference type="GO" id="GO:0008773">
    <property type="term" value="F:[protein-PII] uridylyltransferase activity"/>
    <property type="evidence" value="ECO:0007669"/>
    <property type="project" value="InterPro"/>
</dbReference>